<dbReference type="GO" id="GO:0106364">
    <property type="term" value="F:4-hydroxy-3-all-trans-polyprenylbenzoate oxygenase activity"/>
    <property type="evidence" value="ECO:0007669"/>
    <property type="project" value="UniProtKB-EC"/>
</dbReference>
<keyword evidence="1 10" id="KW-0285">Flavoprotein</keyword>
<keyword evidence="2 10" id="KW-0831">Ubiquinone biosynthesis</keyword>
<dbReference type="Gene3D" id="3.50.50.60">
    <property type="entry name" value="FAD/NAD(P)-binding domain"/>
    <property type="match status" value="2"/>
</dbReference>
<organism evidence="12 13">
    <name type="scientific">Aquarana catesbeiana</name>
    <name type="common">American bullfrog</name>
    <name type="synonym">Rana catesbeiana</name>
    <dbReference type="NCBI Taxonomy" id="8400"/>
    <lineage>
        <taxon>Eukaryota</taxon>
        <taxon>Metazoa</taxon>
        <taxon>Chordata</taxon>
        <taxon>Craniata</taxon>
        <taxon>Vertebrata</taxon>
        <taxon>Euteleostomi</taxon>
        <taxon>Amphibia</taxon>
        <taxon>Batrachia</taxon>
        <taxon>Anura</taxon>
        <taxon>Neobatrachia</taxon>
        <taxon>Ranoidea</taxon>
        <taxon>Ranidae</taxon>
        <taxon>Aquarana</taxon>
    </lineage>
</organism>
<gene>
    <name evidence="10" type="primary">COQ6</name>
    <name evidence="12" type="ORF">AB205_0109630</name>
</gene>
<dbReference type="GO" id="GO:0071949">
    <property type="term" value="F:FAD binding"/>
    <property type="evidence" value="ECO:0007669"/>
    <property type="project" value="InterPro"/>
</dbReference>
<dbReference type="PANTHER" id="PTHR43876">
    <property type="entry name" value="UBIQUINONE BIOSYNTHESIS MONOOXYGENASE COQ6, MITOCHONDRIAL"/>
    <property type="match status" value="1"/>
</dbReference>
<evidence type="ECO:0000256" key="2">
    <source>
        <dbReference type="ARBA" id="ARBA00022688"/>
    </source>
</evidence>
<comment type="function">
    <text evidence="10">FAD-dependent monooxygenase required for two non-consecutive steps during ubiquinone biosynthesis. Required for the C5-ring hydroxylation during ubiquinone biosynthesis by catalyzing the hydroxylation of 4-hydroxy-3-(all-trans-polyprenyl)benzoic acid to 3,4-dihydroxy-5-(all-trans-polyprenyl)benzoic acid. Also acts downstream of coq4, for the C1-hydroxylation during ubiquinone biosynthesis by catalyzing the hydroxylation of 2-methoxy-6-(all-trans-polyprenyl)phenol to 2-methoxy-6-(all-trans-polyprenyl)benzene-1,4-diol. The electrons required for the hydroxylation reaction are funneled indirectly to coq6 from NADPH via a ferredoxin/ferredoxin reductase system.</text>
</comment>
<comment type="catalytic activity">
    <reaction evidence="10">
        <text>a 2-methoxy-6-(all-trans-polyprenyl)phenol + 2 reduced [2Fe-2S]-[ferredoxin] + O2 + 2 H(+) = a 2-methoxy-6-(all-trans-polyprenyl)benzene-1,4-diol + 2 oxidized [2Fe-2S]-[ferredoxin] + H2O</text>
        <dbReference type="Rhea" id="RHEA:81183"/>
        <dbReference type="Rhea" id="RHEA-COMP:9551"/>
        <dbReference type="Rhea" id="RHEA-COMP:10000"/>
        <dbReference type="Rhea" id="RHEA-COMP:10001"/>
        <dbReference type="Rhea" id="RHEA-COMP:10858"/>
        <dbReference type="ChEBI" id="CHEBI:15377"/>
        <dbReference type="ChEBI" id="CHEBI:15378"/>
        <dbReference type="ChEBI" id="CHEBI:15379"/>
        <dbReference type="ChEBI" id="CHEBI:33737"/>
        <dbReference type="ChEBI" id="CHEBI:33738"/>
        <dbReference type="ChEBI" id="CHEBI:62731"/>
        <dbReference type="ChEBI" id="CHEBI:84166"/>
        <dbReference type="EC" id="1.14.15.46"/>
    </reaction>
</comment>
<dbReference type="SUPFAM" id="SSF51905">
    <property type="entry name" value="FAD/NAD(P)-binding domain"/>
    <property type="match status" value="1"/>
</dbReference>
<dbReference type="PANTHER" id="PTHR43876:SF7">
    <property type="entry name" value="UBIQUINONE BIOSYNTHESIS MONOOXYGENASE COQ6, MITOCHONDRIAL"/>
    <property type="match status" value="1"/>
</dbReference>
<evidence type="ECO:0000313" key="13">
    <source>
        <dbReference type="Proteomes" id="UP000228934"/>
    </source>
</evidence>
<dbReference type="Pfam" id="PF01494">
    <property type="entry name" value="FAD_binding_3"/>
    <property type="match status" value="1"/>
</dbReference>
<dbReference type="InterPro" id="IPR002938">
    <property type="entry name" value="FAD-bd"/>
</dbReference>
<dbReference type="UniPathway" id="UPA00232"/>
<comment type="catalytic activity">
    <reaction evidence="10">
        <text>a 4-hydroxy-3-(all-trans-polyprenyl)benzoate + 2 reduced [2Fe-2S]-[ferredoxin] + O2 + 2 H(+) = a 3,4-dihydroxy-5-(all-trans-polyprenyl)benzoate + 2 oxidized [2Fe-2S]-[ferredoxin] + H2O</text>
        <dbReference type="Rhea" id="RHEA:81195"/>
        <dbReference type="Rhea" id="RHEA-COMP:9514"/>
        <dbReference type="Rhea" id="RHEA-COMP:10000"/>
        <dbReference type="Rhea" id="RHEA-COMP:10001"/>
        <dbReference type="Rhea" id="RHEA-COMP:10930"/>
        <dbReference type="ChEBI" id="CHEBI:15377"/>
        <dbReference type="ChEBI" id="CHEBI:15378"/>
        <dbReference type="ChEBI" id="CHEBI:15379"/>
        <dbReference type="ChEBI" id="CHEBI:33737"/>
        <dbReference type="ChEBI" id="CHEBI:33738"/>
        <dbReference type="ChEBI" id="CHEBI:64694"/>
        <dbReference type="ChEBI" id="CHEBI:78396"/>
        <dbReference type="EC" id="1.14.15.45"/>
    </reaction>
</comment>
<accession>A0A2G9RSW1</accession>
<evidence type="ECO:0000256" key="3">
    <source>
        <dbReference type="ARBA" id="ARBA00022792"/>
    </source>
</evidence>
<comment type="subcellular location">
    <subcellularLocation>
        <location evidence="10">Mitochondrion inner membrane</location>
        <topology evidence="10">Peripheral membrane protein</topology>
        <orientation evidence="10">Matrix side</orientation>
    </subcellularLocation>
    <subcellularLocation>
        <location evidence="10">Golgi apparatus</location>
    </subcellularLocation>
    <subcellularLocation>
        <location evidence="10">Cell projection</location>
    </subcellularLocation>
    <text evidence="10">Localizes to cell processes and Golgi apparatus in podocytes.</text>
</comment>
<dbReference type="EMBL" id="KV935758">
    <property type="protein sequence ID" value="PIO30321.1"/>
    <property type="molecule type" value="Genomic_DNA"/>
</dbReference>
<dbReference type="PROSITE" id="PS01304">
    <property type="entry name" value="UBIH"/>
    <property type="match status" value="1"/>
</dbReference>
<evidence type="ECO:0000256" key="10">
    <source>
        <dbReference type="HAMAP-Rule" id="MF_03193"/>
    </source>
</evidence>
<keyword evidence="6 10" id="KW-0560">Oxidoreductase</keyword>
<protein>
    <recommendedName>
        <fullName evidence="10">Ubiquinone biosynthesis monooxygenase COQ6, mitochondrial</fullName>
        <ecNumber evidence="10">1.14.15.45</ecNumber>
    </recommendedName>
    <alternativeName>
        <fullName evidence="10">2-methoxy-6-polyprenolphenol 4-hydroxylase</fullName>
    </alternativeName>
    <alternativeName>
        <fullName evidence="10">Coenzyme Q10 monooxygenase 6</fullName>
        <ecNumber evidence="10">1.14.15.46</ecNumber>
    </alternativeName>
</protein>
<comment type="similarity">
    <text evidence="10">Belongs to the UbiH/COQ6 family.</text>
</comment>
<dbReference type="FunFam" id="3.50.50.60:FF:000086">
    <property type="entry name" value="Ubiquinone biosynthesis monooxygenase COQ6, mitochondrial"/>
    <property type="match status" value="1"/>
</dbReference>
<dbReference type="AlphaFoldDB" id="A0A2G9RSW1"/>
<reference evidence="13" key="1">
    <citation type="journal article" date="2017" name="Nat. Commun.">
        <title>The North American bullfrog draft genome provides insight into hormonal regulation of long noncoding RNA.</title>
        <authorList>
            <person name="Hammond S.A."/>
            <person name="Warren R.L."/>
            <person name="Vandervalk B.P."/>
            <person name="Kucuk E."/>
            <person name="Khan H."/>
            <person name="Gibb E.A."/>
            <person name="Pandoh P."/>
            <person name="Kirk H."/>
            <person name="Zhao Y."/>
            <person name="Jones M."/>
            <person name="Mungall A.J."/>
            <person name="Coope R."/>
            <person name="Pleasance S."/>
            <person name="Moore R.A."/>
            <person name="Holt R.A."/>
            <person name="Round J.M."/>
            <person name="Ohora S."/>
            <person name="Walle B.V."/>
            <person name="Veldhoen N."/>
            <person name="Helbing C.C."/>
            <person name="Birol I."/>
        </authorList>
    </citation>
    <scope>NUCLEOTIDE SEQUENCE [LARGE SCALE GENOMIC DNA]</scope>
</reference>
<evidence type="ECO:0000256" key="1">
    <source>
        <dbReference type="ARBA" id="ARBA00022630"/>
    </source>
</evidence>
<dbReference type="FunFam" id="3.50.50.60:FF:000066">
    <property type="entry name" value="Ubiquinone biosynthesis monooxygenase COQ6, mitochondrial"/>
    <property type="match status" value="1"/>
</dbReference>
<evidence type="ECO:0000256" key="8">
    <source>
        <dbReference type="ARBA" id="ARBA00023128"/>
    </source>
</evidence>
<comment type="pathway">
    <text evidence="10">Cofactor biosynthesis; ubiquinone biosynthesis.</text>
</comment>
<proteinExistence type="inferred from homology"/>
<dbReference type="GO" id="GO:0005794">
    <property type="term" value="C:Golgi apparatus"/>
    <property type="evidence" value="ECO:0007669"/>
    <property type="project" value="UniProtKB-SubCell"/>
</dbReference>
<keyword evidence="3 10" id="KW-0999">Mitochondrion inner membrane</keyword>
<evidence type="ECO:0000256" key="6">
    <source>
        <dbReference type="ARBA" id="ARBA00023002"/>
    </source>
</evidence>
<keyword evidence="13" id="KW-1185">Reference proteome</keyword>
<dbReference type="EC" id="1.14.15.45" evidence="10"/>
<comment type="subunit">
    <text evidence="10">Component of a multi-subunit COQ enzyme complex, composed of at least COQ3, COQ4, COQ5, COQ6, COQ7 and COQ9. Interacts with COQ8B and COQ7.</text>
</comment>
<dbReference type="InterPro" id="IPR018168">
    <property type="entry name" value="Ubi_Hdrlase_CS"/>
</dbReference>
<name>A0A2G9RSW1_AQUCT</name>
<evidence type="ECO:0000256" key="9">
    <source>
        <dbReference type="ARBA" id="ARBA00023136"/>
    </source>
</evidence>
<dbReference type="Proteomes" id="UP000228934">
    <property type="component" value="Unassembled WGS sequence"/>
</dbReference>
<dbReference type="EC" id="1.14.15.46" evidence="10"/>
<evidence type="ECO:0000313" key="12">
    <source>
        <dbReference type="EMBL" id="PIO30321.1"/>
    </source>
</evidence>
<evidence type="ECO:0000256" key="4">
    <source>
        <dbReference type="ARBA" id="ARBA00022827"/>
    </source>
</evidence>
<keyword evidence="8 10" id="KW-0496">Mitochondrion</keyword>
<keyword evidence="9 10" id="KW-0472">Membrane</keyword>
<dbReference type="GO" id="GO:0120538">
    <property type="term" value="F:2-methoxy-6-polyprenolphenol 4-hydroxylase activity"/>
    <property type="evidence" value="ECO:0007669"/>
    <property type="project" value="UniProtKB-EC"/>
</dbReference>
<keyword evidence="7 10" id="KW-0503">Monooxygenase</keyword>
<dbReference type="InterPro" id="IPR000689">
    <property type="entry name" value="UbQ_mOase_COQ6"/>
</dbReference>
<dbReference type="GO" id="GO:0016712">
    <property type="term" value="F:oxidoreductase activity, acting on paired donors, with incorporation or reduction of molecular oxygen, reduced flavin or flavoprotein as one donor, and incorporation of one atom of oxygen"/>
    <property type="evidence" value="ECO:0007669"/>
    <property type="project" value="UniProtKB-UniRule"/>
</dbReference>
<dbReference type="OrthoDB" id="683240at2759"/>
<dbReference type="PRINTS" id="PR00420">
    <property type="entry name" value="RNGMNOXGNASE"/>
</dbReference>
<keyword evidence="5" id="KW-0809">Transit peptide</keyword>
<keyword evidence="10" id="KW-0333">Golgi apparatus</keyword>
<evidence type="ECO:0000256" key="5">
    <source>
        <dbReference type="ARBA" id="ARBA00022946"/>
    </source>
</evidence>
<dbReference type="InterPro" id="IPR051205">
    <property type="entry name" value="UbiH/COQ6_monooxygenase"/>
</dbReference>
<keyword evidence="10" id="KW-0966">Cell projection</keyword>
<feature type="domain" description="FAD-binding" evidence="11">
    <location>
        <begin position="389"/>
        <end position="454"/>
    </location>
</feature>
<evidence type="ECO:0000259" key="11">
    <source>
        <dbReference type="Pfam" id="PF01494"/>
    </source>
</evidence>
<dbReference type="InterPro" id="IPR036188">
    <property type="entry name" value="FAD/NAD-bd_sf"/>
</dbReference>
<comment type="cofactor">
    <cofactor evidence="10">
        <name>FAD</name>
        <dbReference type="ChEBI" id="CHEBI:57692"/>
    </cofactor>
</comment>
<dbReference type="GO" id="GO:0042995">
    <property type="term" value="C:cell projection"/>
    <property type="evidence" value="ECO:0007669"/>
    <property type="project" value="UniProtKB-SubCell"/>
</dbReference>
<evidence type="ECO:0000256" key="7">
    <source>
        <dbReference type="ARBA" id="ARBA00023033"/>
    </source>
</evidence>
<keyword evidence="4 10" id="KW-0274">FAD</keyword>
<dbReference type="HAMAP" id="MF_03193">
    <property type="entry name" value="COQ6_monooxygenase"/>
    <property type="match status" value="1"/>
</dbReference>
<sequence length="504" mass="55050">MSFPVCRLGLPPLLGLHRSVRHRSLNSSSASALYDVVISGGGMVGTAMACALGSHPHLHNKKILLLEAGHRKVYDHLPEQFSNRVSSITPGSATLLASFGAWDHICAMRMKPYKRMQVWDACSDALITFDKEGLEDMGYIVENDVITAALTKQLDAMADRIEVLYRSRAVNYTWPAPYPDKEGSSWVQIQLADGQKLHTKLLIGADGQNSMVRSTAGMKTIQWSYNHVAVVATLQLSELTDNNVAWQRFLPTGPIALLPIGTSVGRAYSGTEGPLVAEVVTTQRIPVHYMLIFQVMKVSDTCSSLVWSTSPEHAAELLNMDDENFVDAVNSAFWSSEYHSEFISSANSVLRSIVSLLMPSGTPARQLPPSVSAVGEKSRAAFPLGLGHAPEYVRQRVALIGDAAHRVHPLAGQGVNMGFADVASLLNHLSSAAFDGRDLGSLRHLLAYETERQRQNLPLMAAIDLLKRLYNTKLPPVVLLRTFGLQATNTVTPIKEQIMAFASK</sequence>
<dbReference type="GO" id="GO:0031314">
    <property type="term" value="C:extrinsic component of mitochondrial inner membrane"/>
    <property type="evidence" value="ECO:0007669"/>
    <property type="project" value="UniProtKB-UniRule"/>
</dbReference>